<feature type="transmembrane region" description="Helical" evidence="7">
    <location>
        <begin position="179"/>
        <end position="199"/>
    </location>
</feature>
<feature type="transmembrane region" description="Helical" evidence="7">
    <location>
        <begin position="366"/>
        <end position="385"/>
    </location>
</feature>
<comment type="caution">
    <text evidence="9">The sequence shown here is derived from an EMBL/GenBank/DDBJ whole genome shotgun (WGS) entry which is preliminary data.</text>
</comment>
<keyword evidence="6 7" id="KW-0472">Membrane</keyword>
<evidence type="ECO:0000256" key="4">
    <source>
        <dbReference type="ARBA" id="ARBA00022989"/>
    </source>
</evidence>
<feature type="transmembrane region" description="Helical" evidence="7">
    <location>
        <begin position="312"/>
        <end position="330"/>
    </location>
</feature>
<evidence type="ECO:0000256" key="7">
    <source>
        <dbReference type="SAM" id="Phobius"/>
    </source>
</evidence>
<accession>A0ABT9D791</accession>
<comment type="similarity">
    <text evidence="2">Belongs to the major facilitator superfamily. Nitrate/nitrite porter (TC 2.A.1.8) family.</text>
</comment>
<feature type="transmembrane region" description="Helical" evidence="7">
    <location>
        <begin position="248"/>
        <end position="268"/>
    </location>
</feature>
<reference evidence="9 10" key="1">
    <citation type="submission" date="2023-07" db="EMBL/GenBank/DDBJ databases">
        <title>Description of novel actinomycetes strains, isolated from tidal flat sediment.</title>
        <authorList>
            <person name="Lu C."/>
        </authorList>
    </citation>
    <scope>NUCLEOTIDE SEQUENCE [LARGE SCALE GENOMIC DNA]</scope>
    <source>
        <strain evidence="9 10">SYSU T00b441</strain>
    </source>
</reference>
<dbReference type="InterPro" id="IPR036259">
    <property type="entry name" value="MFS_trans_sf"/>
</dbReference>
<feature type="transmembrane region" description="Helical" evidence="7">
    <location>
        <begin position="116"/>
        <end position="142"/>
    </location>
</feature>
<feature type="transmembrane region" description="Helical" evidence="7">
    <location>
        <begin position="336"/>
        <end position="359"/>
    </location>
</feature>
<name>A0ABT9D791_9CELL</name>
<gene>
    <name evidence="9" type="ORF">Q6348_05830</name>
</gene>
<keyword evidence="10" id="KW-1185">Reference proteome</keyword>
<evidence type="ECO:0000256" key="5">
    <source>
        <dbReference type="ARBA" id="ARBA00023063"/>
    </source>
</evidence>
<dbReference type="PANTHER" id="PTHR23515">
    <property type="entry name" value="HIGH-AFFINITY NITRATE TRANSPORTER 2.3"/>
    <property type="match status" value="1"/>
</dbReference>
<feature type="transmembrane region" description="Helical" evidence="7">
    <location>
        <begin position="405"/>
        <end position="423"/>
    </location>
</feature>
<evidence type="ECO:0000259" key="8">
    <source>
        <dbReference type="PROSITE" id="PS50850"/>
    </source>
</evidence>
<evidence type="ECO:0000256" key="3">
    <source>
        <dbReference type="ARBA" id="ARBA00022692"/>
    </source>
</evidence>
<keyword evidence="3 7" id="KW-0812">Transmembrane</keyword>
<feature type="transmembrane region" description="Helical" evidence="7">
    <location>
        <begin position="51"/>
        <end position="71"/>
    </location>
</feature>
<dbReference type="RefSeq" id="WP_304600359.1">
    <property type="nucleotide sequence ID" value="NZ_JAUQYP010000001.1"/>
</dbReference>
<evidence type="ECO:0000256" key="1">
    <source>
        <dbReference type="ARBA" id="ARBA00004651"/>
    </source>
</evidence>
<dbReference type="InterPro" id="IPR011701">
    <property type="entry name" value="MFS"/>
</dbReference>
<keyword evidence="5" id="KW-0534">Nitrate assimilation</keyword>
<evidence type="ECO:0000313" key="9">
    <source>
        <dbReference type="EMBL" id="MDO8106715.1"/>
    </source>
</evidence>
<feature type="transmembrane region" description="Helical" evidence="7">
    <location>
        <begin position="280"/>
        <end position="300"/>
    </location>
</feature>
<dbReference type="InterPro" id="IPR044772">
    <property type="entry name" value="NO3_transporter"/>
</dbReference>
<dbReference type="Pfam" id="PF07690">
    <property type="entry name" value="MFS_1"/>
    <property type="match status" value="1"/>
</dbReference>
<organism evidence="9 10">
    <name type="scientific">Actinotalea lenta</name>
    <dbReference type="NCBI Taxonomy" id="3064654"/>
    <lineage>
        <taxon>Bacteria</taxon>
        <taxon>Bacillati</taxon>
        <taxon>Actinomycetota</taxon>
        <taxon>Actinomycetes</taxon>
        <taxon>Micrococcales</taxon>
        <taxon>Cellulomonadaceae</taxon>
        <taxon>Actinotalea</taxon>
    </lineage>
</organism>
<dbReference type="SUPFAM" id="SSF103473">
    <property type="entry name" value="MFS general substrate transporter"/>
    <property type="match status" value="1"/>
</dbReference>
<evidence type="ECO:0000256" key="2">
    <source>
        <dbReference type="ARBA" id="ARBA00008432"/>
    </source>
</evidence>
<comment type="subcellular location">
    <subcellularLocation>
        <location evidence="1">Cell membrane</location>
        <topology evidence="1">Multi-pass membrane protein</topology>
    </subcellularLocation>
</comment>
<feature type="domain" description="Major facilitator superfamily (MFS) profile" evidence="8">
    <location>
        <begin position="17"/>
        <end position="428"/>
    </location>
</feature>
<dbReference type="Gene3D" id="1.20.1250.20">
    <property type="entry name" value="MFS general substrate transporter like domains"/>
    <property type="match status" value="2"/>
</dbReference>
<dbReference type="Proteomes" id="UP001232536">
    <property type="component" value="Unassembled WGS sequence"/>
</dbReference>
<feature type="transmembrane region" description="Helical" evidence="7">
    <location>
        <begin position="154"/>
        <end position="173"/>
    </location>
</feature>
<protein>
    <submittedName>
        <fullName evidence="9">MFS transporter</fullName>
    </submittedName>
</protein>
<dbReference type="EMBL" id="JAUQYP010000001">
    <property type="protein sequence ID" value="MDO8106715.1"/>
    <property type="molecule type" value="Genomic_DNA"/>
</dbReference>
<evidence type="ECO:0000313" key="10">
    <source>
        <dbReference type="Proteomes" id="UP001232536"/>
    </source>
</evidence>
<feature type="transmembrane region" description="Helical" evidence="7">
    <location>
        <begin position="83"/>
        <end position="104"/>
    </location>
</feature>
<proteinExistence type="inferred from homology"/>
<sequence>MSVPDLRAQVRGSRAQALWLATLGFFGGFAGVSIFGPLVPKFTDLIGLSPFAAGMLAAIPSLTGSLLRIPFGAAVDRMGGKKPFLTLLVAANLGVVGLLVLLGTSYPDGMAGSYPLLLVLGALIGCGIATFSVGIGQVSYWYPRSQQGGALGTYAGLGNTSPGLSSMLLPLAVGGIGMLGAYSVWFAILLALTLAYLLLIKDAPVFQLRARGVEVPQATLAELGGGETAPGMGAWEGLKHAARIPATWVLTFFYFLSFGGFLAFTSWLPTFWHAMYGSELRTAGLLTASFSLLSALIRVPGGILSDRVSIRFALAGNFVLMLLGTVVLAFSGSFVLSLIATMAVGAGMGLQNAIVFKLLPRYIPDAVGGASGWIGGLGALGGFVIPPVMGIVTGAVGGAVGYARGFLPFAVLVAVALPVVALLHRWDHRAED</sequence>
<dbReference type="PROSITE" id="PS50850">
    <property type="entry name" value="MFS"/>
    <property type="match status" value="1"/>
</dbReference>
<evidence type="ECO:0000256" key="6">
    <source>
        <dbReference type="ARBA" id="ARBA00023136"/>
    </source>
</evidence>
<keyword evidence="4 7" id="KW-1133">Transmembrane helix</keyword>
<dbReference type="InterPro" id="IPR020846">
    <property type="entry name" value="MFS_dom"/>
</dbReference>
<feature type="transmembrane region" description="Helical" evidence="7">
    <location>
        <begin position="17"/>
        <end position="39"/>
    </location>
</feature>